<evidence type="ECO:0000256" key="4">
    <source>
        <dbReference type="ARBA" id="ARBA00022807"/>
    </source>
</evidence>
<name>A0ABU7T6U8_9HYPH</name>
<dbReference type="PROSITE" id="PS51935">
    <property type="entry name" value="NLPC_P60"/>
    <property type="match status" value="1"/>
</dbReference>
<gene>
    <name evidence="6" type="ORF">MRSR164_05455</name>
</gene>
<proteinExistence type="inferred from homology"/>
<evidence type="ECO:0000313" key="6">
    <source>
        <dbReference type="EMBL" id="MEE7456255.1"/>
    </source>
</evidence>
<dbReference type="Gene3D" id="3.90.1720.10">
    <property type="entry name" value="endopeptidase domain like (from Nostoc punctiforme)"/>
    <property type="match status" value="1"/>
</dbReference>
<dbReference type="Pfam" id="PF00877">
    <property type="entry name" value="NLPC_P60"/>
    <property type="match status" value="1"/>
</dbReference>
<protein>
    <submittedName>
        <fullName evidence="6">Peptidase P60</fullName>
    </submittedName>
</protein>
<evidence type="ECO:0000256" key="3">
    <source>
        <dbReference type="ARBA" id="ARBA00022801"/>
    </source>
</evidence>
<dbReference type="Proteomes" id="UP001349262">
    <property type="component" value="Unassembled WGS sequence"/>
</dbReference>
<dbReference type="EMBL" id="MLBY01000003">
    <property type="protein sequence ID" value="MEE7456255.1"/>
    <property type="molecule type" value="Genomic_DNA"/>
</dbReference>
<evidence type="ECO:0000313" key="7">
    <source>
        <dbReference type="Proteomes" id="UP001349262"/>
    </source>
</evidence>
<keyword evidence="7" id="KW-1185">Reference proteome</keyword>
<reference evidence="6 7" key="1">
    <citation type="journal article" date="2012" name="Genet. Mol. Biol.">
        <title>Analysis of 16S rRNA and mxaF genes revealing insights into Methylobacterium niche-specific plant association.</title>
        <authorList>
            <person name="Dourado M.N."/>
            <person name="Andreote F.D."/>
            <person name="Dini-Andreote F."/>
            <person name="Conti R."/>
            <person name="Araujo J.M."/>
            <person name="Araujo W.L."/>
        </authorList>
    </citation>
    <scope>NUCLEOTIDE SEQUENCE [LARGE SCALE GENOMIC DNA]</scope>
    <source>
        <strain evidence="6 7">SR1.6/4</strain>
    </source>
</reference>
<organism evidence="6 7">
    <name type="scientific">Methylobacterium radiotolerans</name>
    <dbReference type="NCBI Taxonomy" id="31998"/>
    <lineage>
        <taxon>Bacteria</taxon>
        <taxon>Pseudomonadati</taxon>
        <taxon>Pseudomonadota</taxon>
        <taxon>Alphaproteobacteria</taxon>
        <taxon>Hyphomicrobiales</taxon>
        <taxon>Methylobacteriaceae</taxon>
        <taxon>Methylobacterium</taxon>
    </lineage>
</organism>
<dbReference type="InterPro" id="IPR000064">
    <property type="entry name" value="NLP_P60_dom"/>
</dbReference>
<accession>A0ABU7T6U8</accession>
<comment type="similarity">
    <text evidence="1">Belongs to the peptidase C40 family.</text>
</comment>
<comment type="caution">
    <text evidence="6">The sequence shown here is derived from an EMBL/GenBank/DDBJ whole genome shotgun (WGS) entry which is preliminary data.</text>
</comment>
<keyword evidence="2" id="KW-0645">Protease</keyword>
<keyword evidence="3" id="KW-0378">Hydrolase</keyword>
<evidence type="ECO:0000259" key="5">
    <source>
        <dbReference type="PROSITE" id="PS51935"/>
    </source>
</evidence>
<dbReference type="SUPFAM" id="SSF54001">
    <property type="entry name" value="Cysteine proteinases"/>
    <property type="match status" value="1"/>
</dbReference>
<dbReference type="InterPro" id="IPR011929">
    <property type="entry name" value="Phage_pept_NlpC/P60"/>
</dbReference>
<dbReference type="NCBIfam" id="TIGR02219">
    <property type="entry name" value="phage_NlpC_fam"/>
    <property type="match status" value="1"/>
</dbReference>
<evidence type="ECO:0000256" key="2">
    <source>
        <dbReference type="ARBA" id="ARBA00022670"/>
    </source>
</evidence>
<evidence type="ECO:0000256" key="1">
    <source>
        <dbReference type="ARBA" id="ARBA00007074"/>
    </source>
</evidence>
<dbReference type="InterPro" id="IPR038765">
    <property type="entry name" value="Papain-like_cys_pep_sf"/>
</dbReference>
<feature type="domain" description="NlpC/P60" evidence="5">
    <location>
        <begin position="5"/>
        <end position="150"/>
    </location>
</feature>
<sequence length="153" mass="16578">MDASSPLSERIVAEARAWAGTPYRHQASRKGVGCDCLGLLRGVWRGVLGPEPEETPPYAASWAESTGPGDAPLLAAARRHLLPIEEHLPAYRPRPGDVLLFAFRAHLPAKHCAIATGSAAMIHAHDGAAVTEVALTPWWRRHLVHAFRFPEAS</sequence>
<keyword evidence="4" id="KW-0788">Thiol protease</keyword>